<protein>
    <submittedName>
        <fullName evidence="1">Uncharacterized protein</fullName>
    </submittedName>
</protein>
<accession>A0A0H1R429</accession>
<gene>
    <name evidence="1" type="ORF">AA309_30595</name>
</gene>
<proteinExistence type="predicted"/>
<dbReference type="AlphaFoldDB" id="A0A0H1R429"/>
<keyword evidence="2" id="KW-1185">Reference proteome</keyword>
<reference evidence="1 2" key="1">
    <citation type="submission" date="2015-05" db="EMBL/GenBank/DDBJ databases">
        <title>Draft genome sequence of Microvirga vignae strain BR3299, a novel nitrogen fixing bacteria isolated from Brazil semi-aired region.</title>
        <authorList>
            <person name="Zilli J.E."/>
            <person name="Passos S.R."/>
            <person name="Leite J."/>
            <person name="Baldani J.I."/>
            <person name="Xavier G.R."/>
            <person name="Rumjaneck N.G."/>
            <person name="Simoes-Araujo J.L."/>
        </authorList>
    </citation>
    <scope>NUCLEOTIDE SEQUENCE [LARGE SCALE GENOMIC DNA]</scope>
    <source>
        <strain evidence="1 2">BR3299</strain>
    </source>
</reference>
<comment type="caution">
    <text evidence="1">The sequence shown here is derived from an EMBL/GenBank/DDBJ whole genome shotgun (WGS) entry which is preliminary data.</text>
</comment>
<organism evidence="1 2">
    <name type="scientific">Microvirga vignae</name>
    <dbReference type="NCBI Taxonomy" id="1225564"/>
    <lineage>
        <taxon>Bacteria</taxon>
        <taxon>Pseudomonadati</taxon>
        <taxon>Pseudomonadota</taxon>
        <taxon>Alphaproteobacteria</taxon>
        <taxon>Hyphomicrobiales</taxon>
        <taxon>Methylobacteriaceae</taxon>
        <taxon>Microvirga</taxon>
    </lineage>
</organism>
<sequence length="72" mass="7398">MAGAHEDAKQTVDGCLTWLLAYAAVMARPTCITAAISTGMTGPSSSHPFAGMGRDRLTPCGNSRRAVAQSCA</sequence>
<dbReference type="PATRIC" id="fig|1225564.3.peg.902"/>
<evidence type="ECO:0000313" key="1">
    <source>
        <dbReference type="EMBL" id="KLK89576.1"/>
    </source>
</evidence>
<dbReference type="EMBL" id="LCYG01000137">
    <property type="protein sequence ID" value="KLK89576.1"/>
    <property type="molecule type" value="Genomic_DNA"/>
</dbReference>
<name>A0A0H1R429_9HYPH</name>
<evidence type="ECO:0000313" key="2">
    <source>
        <dbReference type="Proteomes" id="UP000035489"/>
    </source>
</evidence>
<dbReference type="Proteomes" id="UP000035489">
    <property type="component" value="Unassembled WGS sequence"/>
</dbReference>